<sequence>MKLIQRVVLLLACALLCSAGLASSSSRVGNFQQQHQRYSAPQGSTNVWKCKWWQDATHVRRYAKSARNYLFKNGNKTTGDYKKAMSELNATAASSLQPDVVKERENLHKKYWEVYTFVSTMSAEASGMAAQVDTWQKSLSPEWQAVYKRPECANVHPIKDHDFAHFYKGIEKQVVDMLKIAKEKNMPNQEVYTRKIEEHFKTLEGAIGVERRLAEVSRAARSLKTVFENAQKQAKNFDEKLAVACEMVKRLNVMNDTFTALEAIANHVMAVETCMSKFVGRLSERAKTLGMDHLTVDGMEHAKEAVVAAEANVSSALKNIALVAKDDAKNGLRALLGDENGLSHRLSSCKSSTEVERGVLLQLVNEERRHHFVHFDVWRNATSVMWETVTDMASPIPADCHKLGTANCEAILAQMNNLTETSGRRRTSVEDRLEEAIKTLLNVEQQVRGVLMKLAERQNELEGRKAVETTAAGSDETSPAQKTTVSEVEVVFVSGAKIDNKDLNDLEDAMMGVDADGHEAVGVGSMRSQTSKTTVVLAITLPIVFAASAAAAWMLFSRRRQSPKEVANL</sequence>
<gene>
    <name evidence="5" type="ORF">TvY486_0024340</name>
</gene>
<organism evidence="5 6">
    <name type="scientific">Trypanosoma vivax (strain Y486)</name>
    <dbReference type="NCBI Taxonomy" id="1055687"/>
    <lineage>
        <taxon>Eukaryota</taxon>
        <taxon>Discoba</taxon>
        <taxon>Euglenozoa</taxon>
        <taxon>Kinetoplastea</taxon>
        <taxon>Metakinetoplastina</taxon>
        <taxon>Trypanosomatida</taxon>
        <taxon>Trypanosomatidae</taxon>
        <taxon>Trypanosoma</taxon>
        <taxon>Duttonella</taxon>
    </lineage>
</organism>
<evidence type="ECO:0000313" key="6">
    <source>
        <dbReference type="Proteomes" id="UP000009027"/>
    </source>
</evidence>
<feature type="region of interest" description="Disordered" evidence="2">
    <location>
        <begin position="462"/>
        <end position="483"/>
    </location>
</feature>
<keyword evidence="4" id="KW-0732">Signal</keyword>
<evidence type="ECO:0000256" key="4">
    <source>
        <dbReference type="SAM" id="SignalP"/>
    </source>
</evidence>
<dbReference type="AlphaFoldDB" id="F9WQ94"/>
<evidence type="ECO:0000313" key="5">
    <source>
        <dbReference type="EMBL" id="CCD19721.1"/>
    </source>
</evidence>
<keyword evidence="3" id="KW-1133">Transmembrane helix</keyword>
<evidence type="ECO:0000256" key="3">
    <source>
        <dbReference type="SAM" id="Phobius"/>
    </source>
</evidence>
<feature type="chain" id="PRO_5003390773" evidence="4">
    <location>
        <begin position="25"/>
        <end position="569"/>
    </location>
</feature>
<dbReference type="VEuPathDB" id="TriTrypDB:TvY486_0024340"/>
<evidence type="ECO:0000256" key="2">
    <source>
        <dbReference type="SAM" id="MobiDB-lite"/>
    </source>
</evidence>
<protein>
    <submittedName>
        <fullName evidence="5">Uncharacterized protein</fullName>
    </submittedName>
</protein>
<dbReference type="EMBL" id="CAEX01003993">
    <property type="protein sequence ID" value="CCD19721.1"/>
    <property type="molecule type" value="Genomic_DNA"/>
</dbReference>
<dbReference type="Proteomes" id="UP000009027">
    <property type="component" value="Unassembled WGS sequence"/>
</dbReference>
<keyword evidence="3" id="KW-0472">Membrane</keyword>
<name>F9WQ94_TRYVY</name>
<evidence type="ECO:0000256" key="1">
    <source>
        <dbReference type="SAM" id="Coils"/>
    </source>
</evidence>
<accession>F9WQ94</accession>
<keyword evidence="1" id="KW-0175">Coiled coil</keyword>
<feature type="transmembrane region" description="Helical" evidence="3">
    <location>
        <begin position="535"/>
        <end position="556"/>
    </location>
</feature>
<proteinExistence type="predicted"/>
<reference evidence="5 6" key="1">
    <citation type="journal article" date="2012" name="Proc. Natl. Acad. Sci. U.S.A.">
        <title>Antigenic diversity is generated by distinct evolutionary mechanisms in African trypanosome species.</title>
        <authorList>
            <person name="Jackson A.P."/>
            <person name="Berry A."/>
            <person name="Aslett M."/>
            <person name="Allison H.C."/>
            <person name="Burton P."/>
            <person name="Vavrova-Anderson J."/>
            <person name="Brown R."/>
            <person name="Browne H."/>
            <person name="Corton N."/>
            <person name="Hauser H."/>
            <person name="Gamble J."/>
            <person name="Gilderthorp R."/>
            <person name="Marcello L."/>
            <person name="McQuillan J."/>
            <person name="Otto T.D."/>
            <person name="Quail M.A."/>
            <person name="Sanders M.J."/>
            <person name="van Tonder A."/>
            <person name="Ginger M.L."/>
            <person name="Field M.C."/>
            <person name="Barry J.D."/>
            <person name="Hertz-Fowler C."/>
            <person name="Berriman M."/>
        </authorList>
    </citation>
    <scope>NUCLEOTIDE SEQUENCE</scope>
    <source>
        <strain evidence="5 6">Y486</strain>
    </source>
</reference>
<keyword evidence="6" id="KW-1185">Reference proteome</keyword>
<keyword evidence="3" id="KW-0812">Transmembrane</keyword>
<feature type="coiled-coil region" evidence="1">
    <location>
        <begin position="213"/>
        <end position="240"/>
    </location>
</feature>
<feature type="signal peptide" evidence="4">
    <location>
        <begin position="1"/>
        <end position="24"/>
    </location>
</feature>
<feature type="compositionally biased region" description="Polar residues" evidence="2">
    <location>
        <begin position="471"/>
        <end position="482"/>
    </location>
</feature>